<keyword evidence="4 7" id="KW-1133">Transmembrane helix</keyword>
<evidence type="ECO:0000256" key="5">
    <source>
        <dbReference type="ARBA" id="ARBA00023136"/>
    </source>
</evidence>
<dbReference type="InterPro" id="IPR020846">
    <property type="entry name" value="MFS_dom"/>
</dbReference>
<gene>
    <name evidence="9" type="ORF">M569_16660</name>
</gene>
<comment type="subcellular location">
    <subcellularLocation>
        <location evidence="1">Membrane</location>
        <topology evidence="1">Multi-pass membrane protein</topology>
    </subcellularLocation>
</comment>
<feature type="transmembrane region" description="Helical" evidence="7">
    <location>
        <begin position="53"/>
        <end position="73"/>
    </location>
</feature>
<dbReference type="PANTHER" id="PTHR23503">
    <property type="entry name" value="SOLUTE CARRIER FAMILY 2"/>
    <property type="match status" value="1"/>
</dbReference>
<name>S8C121_9LAMI</name>
<keyword evidence="5 7" id="KW-0472">Membrane</keyword>
<feature type="transmembrane region" description="Helical" evidence="7">
    <location>
        <begin position="12"/>
        <end position="33"/>
    </location>
</feature>
<comment type="similarity">
    <text evidence="6">Belongs to the major facilitator superfamily. Phosphate:H(+) symporter (TC 2.A.1.9) family.</text>
</comment>
<dbReference type="InterPro" id="IPR005829">
    <property type="entry name" value="Sugar_transporter_CS"/>
</dbReference>
<dbReference type="PROSITE" id="PS00217">
    <property type="entry name" value="SUGAR_TRANSPORT_2"/>
    <property type="match status" value="1"/>
</dbReference>
<organism evidence="9 10">
    <name type="scientific">Genlisea aurea</name>
    <dbReference type="NCBI Taxonomy" id="192259"/>
    <lineage>
        <taxon>Eukaryota</taxon>
        <taxon>Viridiplantae</taxon>
        <taxon>Streptophyta</taxon>
        <taxon>Embryophyta</taxon>
        <taxon>Tracheophyta</taxon>
        <taxon>Spermatophyta</taxon>
        <taxon>Magnoliopsida</taxon>
        <taxon>eudicotyledons</taxon>
        <taxon>Gunneridae</taxon>
        <taxon>Pentapetalae</taxon>
        <taxon>asterids</taxon>
        <taxon>lamiids</taxon>
        <taxon>Lamiales</taxon>
        <taxon>Lentibulariaceae</taxon>
        <taxon>Genlisea</taxon>
    </lineage>
</organism>
<evidence type="ECO:0000259" key="8">
    <source>
        <dbReference type="PROSITE" id="PS50850"/>
    </source>
</evidence>
<protein>
    <recommendedName>
        <fullName evidence="8">Major facilitator superfamily (MFS) profile domain-containing protein</fullName>
    </recommendedName>
</protein>
<dbReference type="InterPro" id="IPR003663">
    <property type="entry name" value="Sugar/inositol_transpt"/>
</dbReference>
<dbReference type="Proteomes" id="UP000015453">
    <property type="component" value="Unassembled WGS sequence"/>
</dbReference>
<feature type="transmembrane region" description="Helical" evidence="7">
    <location>
        <begin position="252"/>
        <end position="275"/>
    </location>
</feature>
<evidence type="ECO:0000256" key="2">
    <source>
        <dbReference type="ARBA" id="ARBA00022448"/>
    </source>
</evidence>
<evidence type="ECO:0000256" key="1">
    <source>
        <dbReference type="ARBA" id="ARBA00004141"/>
    </source>
</evidence>
<feature type="transmembrane region" description="Helical" evidence="7">
    <location>
        <begin position="109"/>
        <end position="128"/>
    </location>
</feature>
<dbReference type="Gene3D" id="1.20.1250.20">
    <property type="entry name" value="MFS general substrate transporter like domains"/>
    <property type="match status" value="1"/>
</dbReference>
<dbReference type="InterPro" id="IPR036259">
    <property type="entry name" value="MFS_trans_sf"/>
</dbReference>
<comment type="caution">
    <text evidence="9">The sequence shown here is derived from an EMBL/GenBank/DDBJ whole genome shotgun (WGS) entry which is preliminary data.</text>
</comment>
<dbReference type="InterPro" id="IPR045263">
    <property type="entry name" value="GLUT"/>
</dbReference>
<evidence type="ECO:0000256" key="6">
    <source>
        <dbReference type="ARBA" id="ARBA00044504"/>
    </source>
</evidence>
<feature type="transmembrane region" description="Helical" evidence="7">
    <location>
        <begin position="140"/>
        <end position="162"/>
    </location>
</feature>
<dbReference type="PRINTS" id="PR00171">
    <property type="entry name" value="SUGRTRNSPORT"/>
</dbReference>
<reference evidence="9 10" key="1">
    <citation type="journal article" date="2013" name="BMC Genomics">
        <title>The miniature genome of a carnivorous plant Genlisea aurea contains a low number of genes and short non-coding sequences.</title>
        <authorList>
            <person name="Leushkin E.V."/>
            <person name="Sutormin R.A."/>
            <person name="Nabieva E.R."/>
            <person name="Penin A.A."/>
            <person name="Kondrashov A.S."/>
            <person name="Logacheva M.D."/>
        </authorList>
    </citation>
    <scope>NUCLEOTIDE SEQUENCE [LARGE SCALE GENOMIC DNA]</scope>
</reference>
<evidence type="ECO:0000313" key="9">
    <source>
        <dbReference type="EMBL" id="EPS58156.1"/>
    </source>
</evidence>
<dbReference type="InterPro" id="IPR005828">
    <property type="entry name" value="MFS_sugar_transport-like"/>
</dbReference>
<dbReference type="GO" id="GO:0015149">
    <property type="term" value="F:hexose transmembrane transporter activity"/>
    <property type="evidence" value="ECO:0007669"/>
    <property type="project" value="TreeGrafter"/>
</dbReference>
<dbReference type="EMBL" id="AUSU01009485">
    <property type="protein sequence ID" value="EPS58156.1"/>
    <property type="molecule type" value="Genomic_DNA"/>
</dbReference>
<keyword evidence="3 7" id="KW-0812">Transmembrane</keyword>
<dbReference type="GO" id="GO:0016020">
    <property type="term" value="C:membrane"/>
    <property type="evidence" value="ECO:0007669"/>
    <property type="project" value="UniProtKB-SubCell"/>
</dbReference>
<feature type="transmembrane region" description="Helical" evidence="7">
    <location>
        <begin position="168"/>
        <end position="190"/>
    </location>
</feature>
<dbReference type="PROSITE" id="PS50850">
    <property type="entry name" value="MFS"/>
    <property type="match status" value="1"/>
</dbReference>
<feature type="transmembrane region" description="Helical" evidence="7">
    <location>
        <begin position="287"/>
        <end position="308"/>
    </location>
</feature>
<evidence type="ECO:0000256" key="3">
    <source>
        <dbReference type="ARBA" id="ARBA00022692"/>
    </source>
</evidence>
<feature type="non-terminal residue" evidence="9">
    <location>
        <position position="324"/>
    </location>
</feature>
<proteinExistence type="inferred from homology"/>
<dbReference type="PANTHER" id="PTHR23503:SF8">
    <property type="entry name" value="FACILITATED GLUCOSE TRANSPORTER PROTEIN 1"/>
    <property type="match status" value="1"/>
</dbReference>
<keyword evidence="2" id="KW-0813">Transport</keyword>
<evidence type="ECO:0000256" key="7">
    <source>
        <dbReference type="SAM" id="Phobius"/>
    </source>
</evidence>
<accession>S8C121</accession>
<keyword evidence="10" id="KW-1185">Reference proteome</keyword>
<sequence>QESTAPGWKLSFPYVISACAVPLLFGYHIGVVNEPLETISVDLGFHGDTMQEGLVVSTCLAGAFVGSLMSGWIADEIGRRRAFQLCALPMLIGASICATAKSLTAMLSGRFFVGIGLGIGPPVASLYITEISPANLRGTYGSFIQIATCFGLIFALLIGIPVGRIEGWWRICFWLSAIPALLLIVLMQFCAESPLWLYKQGRDAEAEAEFERLLGLPHSRYTMAELSKSDRGDKGGAGMRTAELFYGRHSRAIFIGSTLFALQQLSGINAVFYFSSTVFRRAGVSSSLANVSVGIANLIGSIFAMGLIDILGRKSLLLWSFLGM</sequence>
<dbReference type="Pfam" id="PF00083">
    <property type="entry name" value="Sugar_tr"/>
    <property type="match status" value="1"/>
</dbReference>
<dbReference type="OrthoDB" id="6612291at2759"/>
<dbReference type="AlphaFoldDB" id="S8C121"/>
<evidence type="ECO:0000313" key="10">
    <source>
        <dbReference type="Proteomes" id="UP000015453"/>
    </source>
</evidence>
<dbReference type="PROSITE" id="PS00216">
    <property type="entry name" value="SUGAR_TRANSPORT_1"/>
    <property type="match status" value="2"/>
</dbReference>
<feature type="domain" description="Major facilitator superfamily (MFS) profile" evidence="8">
    <location>
        <begin position="14"/>
        <end position="324"/>
    </location>
</feature>
<dbReference type="SUPFAM" id="SSF103473">
    <property type="entry name" value="MFS general substrate transporter"/>
    <property type="match status" value="1"/>
</dbReference>
<feature type="non-terminal residue" evidence="9">
    <location>
        <position position="1"/>
    </location>
</feature>
<evidence type="ECO:0000256" key="4">
    <source>
        <dbReference type="ARBA" id="ARBA00022989"/>
    </source>
</evidence>